<dbReference type="OrthoDB" id="1453743at2"/>
<dbReference type="STRING" id="421072.SAMN04488097_0010"/>
<comment type="caution">
    <text evidence="1">The sequence shown here is derived from an EMBL/GenBank/DDBJ whole genome shotgun (WGS) entry which is preliminary data.</text>
</comment>
<proteinExistence type="predicted"/>
<name>A0A085B5Y3_9FLAO</name>
<dbReference type="EMBL" id="JPLY01000010">
    <property type="protein sequence ID" value="KFC17878.1"/>
    <property type="molecule type" value="Genomic_DNA"/>
</dbReference>
<evidence type="ECO:0000313" key="1">
    <source>
        <dbReference type="EMBL" id="KFC17878.1"/>
    </source>
</evidence>
<dbReference type="RefSeq" id="WP_034979843.1">
    <property type="nucleotide sequence ID" value="NZ_FOFI01000001.1"/>
</dbReference>
<gene>
    <name evidence="1" type="ORF">IO89_19865</name>
</gene>
<dbReference type="Proteomes" id="UP000028623">
    <property type="component" value="Unassembled WGS sequence"/>
</dbReference>
<sequence length="91" mass="11313">MGDFIVSDDFPDYKYYNGELENPYCGRGENPLDFSNPKALFWHYEKHFDEWENEQKDYNEFMSNLINNKLSEYYRNEKELWEMYHHHSIKK</sequence>
<dbReference type="AlphaFoldDB" id="A0A085B5Y3"/>
<protein>
    <submittedName>
        <fullName evidence="1">Uncharacterized protein</fullName>
    </submittedName>
</protein>
<accession>A0A085B5Y3</accession>
<keyword evidence="2" id="KW-1185">Reference proteome</keyword>
<organism evidence="1 2">
    <name type="scientific">Epilithonimonas lactis</name>
    <dbReference type="NCBI Taxonomy" id="421072"/>
    <lineage>
        <taxon>Bacteria</taxon>
        <taxon>Pseudomonadati</taxon>
        <taxon>Bacteroidota</taxon>
        <taxon>Flavobacteriia</taxon>
        <taxon>Flavobacteriales</taxon>
        <taxon>Weeksellaceae</taxon>
        <taxon>Chryseobacterium group</taxon>
        <taxon>Epilithonimonas</taxon>
    </lineage>
</organism>
<evidence type="ECO:0000313" key="2">
    <source>
        <dbReference type="Proteomes" id="UP000028623"/>
    </source>
</evidence>
<reference evidence="1 2" key="1">
    <citation type="submission" date="2014-07" db="EMBL/GenBank/DDBJ databases">
        <title>Epilithonimonas lactis LMG 22401 Genome.</title>
        <authorList>
            <person name="Pipes S.E."/>
            <person name="Stropko S.J."/>
        </authorList>
    </citation>
    <scope>NUCLEOTIDE SEQUENCE [LARGE SCALE GENOMIC DNA]</scope>
    <source>
        <strain evidence="1 2">LMG 24401</strain>
    </source>
</reference>